<proteinExistence type="predicted"/>
<comment type="caution">
    <text evidence="4">The sequence shown here is derived from an EMBL/GenBank/DDBJ whole genome shotgun (WGS) entry which is preliminary data.</text>
</comment>
<accession>A0A5J4RC87</accession>
<dbReference type="Pfam" id="PF16344">
    <property type="entry name" value="FecR_C"/>
    <property type="match status" value="1"/>
</dbReference>
<dbReference type="FunFam" id="2.60.120.1440:FF:000001">
    <property type="entry name" value="Putative anti-sigma factor"/>
    <property type="match status" value="1"/>
</dbReference>
<keyword evidence="1" id="KW-0472">Membrane</keyword>
<protein>
    <recommendedName>
        <fullName evidence="5">FecR protein domain-containing protein</fullName>
    </recommendedName>
</protein>
<reference evidence="4" key="1">
    <citation type="submission" date="2019-03" db="EMBL/GenBank/DDBJ databases">
        <title>Single cell metagenomics reveals metabolic interactions within the superorganism composed of flagellate Streblomastix strix and complex community of Bacteroidetes bacteria on its surface.</title>
        <authorList>
            <person name="Treitli S.C."/>
            <person name="Kolisko M."/>
            <person name="Husnik F."/>
            <person name="Keeling P."/>
            <person name="Hampl V."/>
        </authorList>
    </citation>
    <scope>NUCLEOTIDE SEQUENCE</scope>
    <source>
        <strain evidence="4">STM</strain>
    </source>
</reference>
<organism evidence="4">
    <name type="scientific">termite gut metagenome</name>
    <dbReference type="NCBI Taxonomy" id="433724"/>
    <lineage>
        <taxon>unclassified sequences</taxon>
        <taxon>metagenomes</taxon>
        <taxon>organismal metagenomes</taxon>
    </lineage>
</organism>
<gene>
    <name evidence="4" type="ORF">EZS27_020022</name>
</gene>
<dbReference type="AlphaFoldDB" id="A0A5J4RC87"/>
<evidence type="ECO:0000313" key="4">
    <source>
        <dbReference type="EMBL" id="KAA6331362.1"/>
    </source>
</evidence>
<dbReference type="GO" id="GO:0016989">
    <property type="term" value="F:sigma factor antagonist activity"/>
    <property type="evidence" value="ECO:0007669"/>
    <property type="project" value="TreeGrafter"/>
</dbReference>
<feature type="transmembrane region" description="Helical" evidence="1">
    <location>
        <begin position="102"/>
        <end position="122"/>
    </location>
</feature>
<evidence type="ECO:0000259" key="2">
    <source>
        <dbReference type="Pfam" id="PF04773"/>
    </source>
</evidence>
<dbReference type="InterPro" id="IPR012373">
    <property type="entry name" value="Ferrdict_sens_TM"/>
</dbReference>
<dbReference type="InterPro" id="IPR032508">
    <property type="entry name" value="FecR_C"/>
</dbReference>
<keyword evidence="1" id="KW-0812">Transmembrane</keyword>
<dbReference type="PANTHER" id="PTHR30273:SF2">
    <property type="entry name" value="PROTEIN FECR"/>
    <property type="match status" value="1"/>
</dbReference>
<feature type="domain" description="FecR protein" evidence="2">
    <location>
        <begin position="201"/>
        <end position="290"/>
    </location>
</feature>
<keyword evidence="1" id="KW-1133">Transmembrane helix</keyword>
<feature type="domain" description="Protein FecR C-terminal" evidence="3">
    <location>
        <begin position="332"/>
        <end position="389"/>
    </location>
</feature>
<dbReference type="InterPro" id="IPR006860">
    <property type="entry name" value="FecR"/>
</dbReference>
<evidence type="ECO:0000259" key="3">
    <source>
        <dbReference type="Pfam" id="PF16344"/>
    </source>
</evidence>
<name>A0A5J4RC87_9ZZZZ</name>
<dbReference type="Pfam" id="PF04773">
    <property type="entry name" value="FecR"/>
    <property type="match status" value="1"/>
</dbReference>
<evidence type="ECO:0000256" key="1">
    <source>
        <dbReference type="SAM" id="Phobius"/>
    </source>
</evidence>
<dbReference type="Gene3D" id="2.60.120.1440">
    <property type="match status" value="1"/>
</dbReference>
<sequence>MVGGVKRRLDLKSMIRQNDINFLQEEDFILWQLTGDSELETHWTSFIENNPHQRDAFEKAIRQFSMIRLNKEMLSKSEYAQLHARIQQSVTRMEKKRLIRRLTPYAAAVCLILVAGVSFFFLTARTEKENEKVQIEHLIVGKNLEEKDIYLVTDAATTSFSKDVSIQIDESGKVIVQEAESGKSTVVEVEKTRMNKLIVPYGKRSQLELSDGTKVWLNSGSVLEFPAFFASKTRNVKLIGEMYAEVSKDAKKPFLVHTPGFQVKVYGTQFNITAYREANTQSVVLVEGSVGVTSESKRETFLTPNHILLYQNNLWEEKTVNVAEYISWKDGYMILNHTPINEVLRRVARYYNLSFNTQDDIDLTTKTCTGKIYLSDNIDDVMTAVSLLSSTKVYARE</sequence>
<dbReference type="EMBL" id="SNRY01001380">
    <property type="protein sequence ID" value="KAA6331362.1"/>
    <property type="molecule type" value="Genomic_DNA"/>
</dbReference>
<dbReference type="Gene3D" id="3.55.50.30">
    <property type="match status" value="1"/>
</dbReference>
<dbReference type="PANTHER" id="PTHR30273">
    <property type="entry name" value="PERIPLASMIC SIGNAL SENSOR AND SIGMA FACTOR ACTIVATOR FECR-RELATED"/>
    <property type="match status" value="1"/>
</dbReference>
<evidence type="ECO:0008006" key="5">
    <source>
        <dbReference type="Google" id="ProtNLM"/>
    </source>
</evidence>